<dbReference type="EMBL" id="LDZY01000001">
    <property type="protein sequence ID" value="KLU67912.1"/>
    <property type="molecule type" value="Genomic_DNA"/>
</dbReference>
<accession>A0A0J1FX77</accession>
<dbReference type="RefSeq" id="WP_047808245.1">
    <property type="nucleotide sequence ID" value="NZ_LDZY01000001.1"/>
</dbReference>
<dbReference type="STRING" id="476652.DEAC_c03200"/>
<dbReference type="Proteomes" id="UP000036356">
    <property type="component" value="Unassembled WGS sequence"/>
</dbReference>
<keyword evidence="2 4" id="KW-0012">Acyltransferase</keyword>
<dbReference type="PROSITE" id="PS51186">
    <property type="entry name" value="GNAT"/>
    <property type="match status" value="1"/>
</dbReference>
<evidence type="ECO:0000259" key="3">
    <source>
        <dbReference type="PROSITE" id="PS51186"/>
    </source>
</evidence>
<dbReference type="PANTHER" id="PTHR43072:SF23">
    <property type="entry name" value="UPF0039 PROTEIN C11D3.02C"/>
    <property type="match status" value="1"/>
</dbReference>
<evidence type="ECO:0000313" key="5">
    <source>
        <dbReference type="Proteomes" id="UP000036356"/>
    </source>
</evidence>
<dbReference type="EC" id="2.3.1.183" evidence="4"/>
<protein>
    <submittedName>
        <fullName evidence="4">Putative phosphinothricin acetyltransferase YwnH</fullName>
        <ecNumber evidence="4">2.3.1.183</ecNumber>
    </submittedName>
</protein>
<dbReference type="PANTHER" id="PTHR43072">
    <property type="entry name" value="N-ACETYLTRANSFERASE"/>
    <property type="match status" value="1"/>
</dbReference>
<keyword evidence="5" id="KW-1185">Reference proteome</keyword>
<evidence type="ECO:0000313" key="4">
    <source>
        <dbReference type="EMBL" id="KLU67912.1"/>
    </source>
</evidence>
<feature type="domain" description="N-acetyltransferase" evidence="3">
    <location>
        <begin position="3"/>
        <end position="163"/>
    </location>
</feature>
<dbReference type="InterPro" id="IPR000182">
    <property type="entry name" value="GNAT_dom"/>
</dbReference>
<evidence type="ECO:0000256" key="2">
    <source>
        <dbReference type="ARBA" id="ARBA00023315"/>
    </source>
</evidence>
<sequence length="169" mass="19337">MNVVIRKAEKDDMERMREIYNWAVLNSVATFDIEERSIEQNEHWFKEHQGRYPLYAAVDQNRVIGWGSISPFHPRAAYRPTGEFSIYIAPEYQGKSVGDMLLKHLCDRAESLDYHSLIGLITGSNTASLRLAEKNGFCQVGHYREVGIKFGQWLDVIAVQKMICNIGGI</sequence>
<name>A0A0J1FX77_9FIRM</name>
<dbReference type="CDD" id="cd04301">
    <property type="entry name" value="NAT_SF"/>
    <property type="match status" value="1"/>
</dbReference>
<proteinExistence type="predicted"/>
<dbReference type="GO" id="GO:0102971">
    <property type="term" value="F:phosphinothricin N-acetyltransferase activity"/>
    <property type="evidence" value="ECO:0007669"/>
    <property type="project" value="UniProtKB-EC"/>
</dbReference>
<reference evidence="4 5" key="1">
    <citation type="submission" date="2015-06" db="EMBL/GenBank/DDBJ databases">
        <title>Draft genome of the moderately acidophilic sulfate reducer Candidatus Desulfosporosinus acididurans strain M1.</title>
        <authorList>
            <person name="Poehlein A."/>
            <person name="Petzsch P."/>
            <person name="Johnson B.D."/>
            <person name="Schloemann M."/>
            <person name="Daniel R."/>
            <person name="Muehling M."/>
        </authorList>
    </citation>
    <scope>NUCLEOTIDE SEQUENCE [LARGE SCALE GENOMIC DNA]</scope>
    <source>
        <strain evidence="4 5">M1</strain>
    </source>
</reference>
<evidence type="ECO:0000256" key="1">
    <source>
        <dbReference type="ARBA" id="ARBA00022679"/>
    </source>
</evidence>
<dbReference type="Pfam" id="PF00583">
    <property type="entry name" value="Acetyltransf_1"/>
    <property type="match status" value="1"/>
</dbReference>
<dbReference type="PATRIC" id="fig|476652.3.peg.320"/>
<keyword evidence="1 4" id="KW-0808">Transferase</keyword>
<dbReference type="Gene3D" id="3.40.630.30">
    <property type="match status" value="1"/>
</dbReference>
<comment type="caution">
    <text evidence="4">The sequence shown here is derived from an EMBL/GenBank/DDBJ whole genome shotgun (WGS) entry which is preliminary data.</text>
</comment>
<organism evidence="4 5">
    <name type="scientific">Desulfosporosinus acididurans</name>
    <dbReference type="NCBI Taxonomy" id="476652"/>
    <lineage>
        <taxon>Bacteria</taxon>
        <taxon>Bacillati</taxon>
        <taxon>Bacillota</taxon>
        <taxon>Clostridia</taxon>
        <taxon>Eubacteriales</taxon>
        <taxon>Desulfitobacteriaceae</taxon>
        <taxon>Desulfosporosinus</taxon>
    </lineage>
</organism>
<dbReference type="AlphaFoldDB" id="A0A0J1FX77"/>
<dbReference type="InterPro" id="IPR016181">
    <property type="entry name" value="Acyl_CoA_acyltransferase"/>
</dbReference>
<gene>
    <name evidence="4" type="primary">ywnH</name>
    <name evidence="4" type="ORF">DEAC_c03200</name>
</gene>
<dbReference type="SUPFAM" id="SSF55729">
    <property type="entry name" value="Acyl-CoA N-acyltransferases (Nat)"/>
    <property type="match status" value="1"/>
</dbReference>